<protein>
    <submittedName>
        <fullName evidence="3">Uncharacterized protein</fullName>
    </submittedName>
</protein>
<evidence type="ECO:0000313" key="3">
    <source>
        <dbReference type="EMBL" id="EDO37812.1"/>
    </source>
</evidence>
<accession>A7SEM0</accession>
<dbReference type="InParanoid" id="A7SEM0"/>
<name>A7SEM0_NEMVE</name>
<keyword evidence="4" id="KW-1185">Reference proteome</keyword>
<evidence type="ECO:0000313" key="4">
    <source>
        <dbReference type="Proteomes" id="UP000001593"/>
    </source>
</evidence>
<evidence type="ECO:0000256" key="2">
    <source>
        <dbReference type="SAM" id="SignalP"/>
    </source>
</evidence>
<feature type="chain" id="PRO_5002712646" evidence="2">
    <location>
        <begin position="21"/>
        <end position="116"/>
    </location>
</feature>
<feature type="signal peptide" evidence="2">
    <location>
        <begin position="1"/>
        <end position="20"/>
    </location>
</feature>
<organism evidence="3 4">
    <name type="scientific">Nematostella vectensis</name>
    <name type="common">Starlet sea anemone</name>
    <dbReference type="NCBI Taxonomy" id="45351"/>
    <lineage>
        <taxon>Eukaryota</taxon>
        <taxon>Metazoa</taxon>
        <taxon>Cnidaria</taxon>
        <taxon>Anthozoa</taxon>
        <taxon>Hexacorallia</taxon>
        <taxon>Actiniaria</taxon>
        <taxon>Edwardsiidae</taxon>
        <taxon>Nematostella</taxon>
    </lineage>
</organism>
<dbReference type="Proteomes" id="UP000001593">
    <property type="component" value="Unassembled WGS sequence"/>
</dbReference>
<keyword evidence="2" id="KW-0732">Signal</keyword>
<dbReference type="AlphaFoldDB" id="A7SEM0"/>
<sequence length="116" mass="13353">MAANLKLAMFFIAFIAGSWMGNLNAPHYYNIRGYSAYSRVTVRNLLPWRLRLAKFSFRPISIWHKRGHISLLHPFPPDLTTSMDVGWNPGPDNLDHCPVRRNYIDDAGPGKRSRKD</sequence>
<evidence type="ECO:0000256" key="1">
    <source>
        <dbReference type="SAM" id="MobiDB-lite"/>
    </source>
</evidence>
<feature type="compositionally biased region" description="Basic and acidic residues" evidence="1">
    <location>
        <begin position="93"/>
        <end position="104"/>
    </location>
</feature>
<dbReference type="HOGENOM" id="CLU_2099735_0_0_1"/>
<gene>
    <name evidence="3" type="ORF">NEMVEDRAFT_v1g244716</name>
</gene>
<reference evidence="3 4" key="1">
    <citation type="journal article" date="2007" name="Science">
        <title>Sea anemone genome reveals ancestral eumetazoan gene repertoire and genomic organization.</title>
        <authorList>
            <person name="Putnam N.H."/>
            <person name="Srivastava M."/>
            <person name="Hellsten U."/>
            <person name="Dirks B."/>
            <person name="Chapman J."/>
            <person name="Salamov A."/>
            <person name="Terry A."/>
            <person name="Shapiro H."/>
            <person name="Lindquist E."/>
            <person name="Kapitonov V.V."/>
            <person name="Jurka J."/>
            <person name="Genikhovich G."/>
            <person name="Grigoriev I.V."/>
            <person name="Lucas S.M."/>
            <person name="Steele R.E."/>
            <person name="Finnerty J.R."/>
            <person name="Technau U."/>
            <person name="Martindale M.Q."/>
            <person name="Rokhsar D.S."/>
        </authorList>
    </citation>
    <scope>NUCLEOTIDE SEQUENCE [LARGE SCALE GENOMIC DNA]</scope>
    <source>
        <strain evidence="4">CH2 X CH6</strain>
    </source>
</reference>
<proteinExistence type="predicted"/>
<dbReference type="EMBL" id="DS469638">
    <property type="protein sequence ID" value="EDO37812.1"/>
    <property type="molecule type" value="Genomic_DNA"/>
</dbReference>
<feature type="region of interest" description="Disordered" evidence="1">
    <location>
        <begin position="91"/>
        <end position="116"/>
    </location>
</feature>